<dbReference type="EMBL" id="VAWA01000003">
    <property type="protein sequence ID" value="TLP78957.1"/>
    <property type="molecule type" value="Genomic_DNA"/>
</dbReference>
<keyword evidence="1" id="KW-1133">Transmembrane helix</keyword>
<keyword evidence="1" id="KW-0472">Membrane</keyword>
<feature type="transmembrane region" description="Helical" evidence="1">
    <location>
        <begin position="318"/>
        <end position="337"/>
    </location>
</feature>
<name>A0A5R9AMC3_9MICC</name>
<accession>A0A5R9AMC3</accession>
<feature type="transmembrane region" description="Helical" evidence="1">
    <location>
        <begin position="522"/>
        <end position="543"/>
    </location>
</feature>
<gene>
    <name evidence="2" type="ORF">FEF27_03635</name>
</gene>
<dbReference type="RefSeq" id="WP_138169468.1">
    <property type="nucleotide sequence ID" value="NZ_VAWA01000003.1"/>
</dbReference>
<evidence type="ECO:0000313" key="2">
    <source>
        <dbReference type="EMBL" id="TLP78957.1"/>
    </source>
</evidence>
<feature type="transmembrane region" description="Helical" evidence="1">
    <location>
        <begin position="139"/>
        <end position="164"/>
    </location>
</feature>
<evidence type="ECO:0008006" key="4">
    <source>
        <dbReference type="Google" id="ProtNLM"/>
    </source>
</evidence>
<dbReference type="Proteomes" id="UP000306544">
    <property type="component" value="Unassembled WGS sequence"/>
</dbReference>
<dbReference type="AlphaFoldDB" id="A0A5R9AMC3"/>
<comment type="caution">
    <text evidence="2">The sequence shown here is derived from an EMBL/GenBank/DDBJ whole genome shotgun (WGS) entry which is preliminary data.</text>
</comment>
<protein>
    <recommendedName>
        <fullName evidence="4">ABC transporter permease</fullName>
    </recommendedName>
</protein>
<feature type="transmembrane region" description="Helical" evidence="1">
    <location>
        <begin position="410"/>
        <end position="431"/>
    </location>
</feature>
<reference evidence="2 3" key="1">
    <citation type="submission" date="2019-05" db="EMBL/GenBank/DDBJ databases">
        <title>Nesterenkonia sp. GY239, isolated from the Southern Atlantic Ocean.</title>
        <authorList>
            <person name="Zhang G."/>
        </authorList>
    </citation>
    <scope>NUCLEOTIDE SEQUENCE [LARGE SCALE GENOMIC DNA]</scope>
    <source>
        <strain evidence="2 3">GY239</strain>
    </source>
</reference>
<feature type="transmembrane region" description="Helical" evidence="1">
    <location>
        <begin position="357"/>
        <end position="381"/>
    </location>
</feature>
<sequence length="551" mass="58124">MSALAAQSGPAPARASGPATFTGTLGLLRFMLRRDRFRSTVWVAGIGLLGFYFAHAIQVIAEDEAELAQLATLFTDPVGRLMTGPAFGMEAPTFERFFSAGYVLFIYLLIALMSMFTVVRHTRAEEQSGRAELLRSNVVGRHATLSATLSLVVLLNLAAGLLVFGGALTAGYAAEGSALVAAAGAGSGLFFAGTAAISAQLSASARACSAMAGAALAAAYVIRMGGDMAAQGGSVLSWFSPLGWAQQTAPYVEDRWWILALLFGTAAVQLWIGYWLSTRRDLEASLVPTRLGRQYARPALGSPLGLAVRTLKGGLRGWGIGLVLAGLVFGAYAQTLLDAGENLPEEIRQIFTGESMVLGYLAHRGVFLAIFVAAAGVGGLTQLRGEERRGRAELLLSAPVSRTKWLGTHLVVILGGAALLLLLVGLGMGLGAAAVLEADAGRYFVYCVAASVLQLPAVLAVLGIVTALFGWWPRAAGPVGWTLIGYCAFMITFGQLLDLPEVFHQVNIFGHLAQYPVEDVTWAPILALSALGLIGLLSGIWGWNRREINRV</sequence>
<proteinExistence type="predicted"/>
<keyword evidence="1" id="KW-0812">Transmembrane</keyword>
<feature type="transmembrane region" description="Helical" evidence="1">
    <location>
        <begin position="443"/>
        <end position="472"/>
    </location>
</feature>
<feature type="transmembrane region" description="Helical" evidence="1">
    <location>
        <begin position="39"/>
        <end position="61"/>
    </location>
</feature>
<feature type="transmembrane region" description="Helical" evidence="1">
    <location>
        <begin position="479"/>
        <end position="497"/>
    </location>
</feature>
<keyword evidence="3" id="KW-1185">Reference proteome</keyword>
<dbReference type="OrthoDB" id="2014935at2"/>
<feature type="transmembrane region" description="Helical" evidence="1">
    <location>
        <begin position="256"/>
        <end position="276"/>
    </location>
</feature>
<evidence type="ECO:0000313" key="3">
    <source>
        <dbReference type="Proteomes" id="UP000306544"/>
    </source>
</evidence>
<feature type="transmembrane region" description="Helical" evidence="1">
    <location>
        <begin position="97"/>
        <end position="119"/>
    </location>
</feature>
<evidence type="ECO:0000256" key="1">
    <source>
        <dbReference type="SAM" id="Phobius"/>
    </source>
</evidence>
<feature type="transmembrane region" description="Helical" evidence="1">
    <location>
        <begin position="176"/>
        <end position="197"/>
    </location>
</feature>
<organism evidence="2 3">
    <name type="scientific">Nesterenkonia sphaerica</name>
    <dbReference type="NCBI Taxonomy" id="1804988"/>
    <lineage>
        <taxon>Bacteria</taxon>
        <taxon>Bacillati</taxon>
        <taxon>Actinomycetota</taxon>
        <taxon>Actinomycetes</taxon>
        <taxon>Micrococcales</taxon>
        <taxon>Micrococcaceae</taxon>
        <taxon>Nesterenkonia</taxon>
    </lineage>
</organism>